<dbReference type="Proteomes" id="UP000029995">
    <property type="component" value="Unassembled WGS sequence"/>
</dbReference>
<dbReference type="Pfam" id="PF16220">
    <property type="entry name" value="DUF4880"/>
    <property type="match status" value="1"/>
</dbReference>
<evidence type="ECO:0000256" key="1">
    <source>
        <dbReference type="SAM" id="Phobius"/>
    </source>
</evidence>
<name>A0A0A0CVR6_9PROT</name>
<protein>
    <recommendedName>
        <fullName evidence="2">FecR N-terminal domain-containing protein</fullName>
    </recommendedName>
</protein>
<gene>
    <name evidence="3" type="ORF">P409_32510</name>
</gene>
<evidence type="ECO:0000313" key="3">
    <source>
        <dbReference type="EMBL" id="KGM30526.1"/>
    </source>
</evidence>
<dbReference type="OrthoDB" id="1098280at2"/>
<accession>A0A0A0CVR6</accession>
<reference evidence="3 4" key="1">
    <citation type="submission" date="2014-01" db="EMBL/GenBank/DDBJ databases">
        <title>Genome sequence determination for a cystic fibrosis isolate, Inquilinus limosus.</title>
        <authorList>
            <person name="Pino M."/>
            <person name="Di Conza J."/>
            <person name="Gutkind G."/>
        </authorList>
    </citation>
    <scope>NUCLEOTIDE SEQUENCE [LARGE SCALE GENOMIC DNA]</scope>
    <source>
        <strain evidence="3 4">MP06</strain>
    </source>
</reference>
<keyword evidence="1" id="KW-1133">Transmembrane helix</keyword>
<feature type="domain" description="FecR N-terminal" evidence="2">
    <location>
        <begin position="15"/>
        <end position="52"/>
    </location>
</feature>
<dbReference type="GO" id="GO:0016989">
    <property type="term" value="F:sigma factor antagonist activity"/>
    <property type="evidence" value="ECO:0007669"/>
    <property type="project" value="TreeGrafter"/>
</dbReference>
<sequence>MDTDDNAQESRIARDARDWVVRLASGTATEADLAAFRAWRQGSPAHDRAFTRERAFWRQLQALAPEASPAAEPRPGRRGFGRRAVLGGGAMLAAGVAGVALAPRLALLWRADHRTGIGEQARIPLPDGSTVLLNTDSAIALGFR</sequence>
<evidence type="ECO:0000313" key="4">
    <source>
        <dbReference type="Proteomes" id="UP000029995"/>
    </source>
</evidence>
<dbReference type="RefSeq" id="WP_034848389.1">
    <property type="nucleotide sequence ID" value="NZ_JANX01000800.1"/>
</dbReference>
<dbReference type="Gene3D" id="2.60.120.1440">
    <property type="match status" value="1"/>
</dbReference>
<keyword evidence="1" id="KW-0812">Transmembrane</keyword>
<keyword evidence="1" id="KW-0472">Membrane</keyword>
<feature type="transmembrane region" description="Helical" evidence="1">
    <location>
        <begin position="84"/>
        <end position="102"/>
    </location>
</feature>
<dbReference type="InterPro" id="IPR032623">
    <property type="entry name" value="FecR_N"/>
</dbReference>
<dbReference type="InterPro" id="IPR012373">
    <property type="entry name" value="Ferrdict_sens_TM"/>
</dbReference>
<proteinExistence type="predicted"/>
<evidence type="ECO:0000259" key="2">
    <source>
        <dbReference type="Pfam" id="PF16220"/>
    </source>
</evidence>
<dbReference type="EMBL" id="JANX01000800">
    <property type="protein sequence ID" value="KGM30526.1"/>
    <property type="molecule type" value="Genomic_DNA"/>
</dbReference>
<comment type="caution">
    <text evidence="3">The sequence shown here is derived from an EMBL/GenBank/DDBJ whole genome shotgun (WGS) entry which is preliminary data.</text>
</comment>
<organism evidence="3 4">
    <name type="scientific">Inquilinus limosus MP06</name>
    <dbReference type="NCBI Taxonomy" id="1398085"/>
    <lineage>
        <taxon>Bacteria</taxon>
        <taxon>Pseudomonadati</taxon>
        <taxon>Pseudomonadota</taxon>
        <taxon>Alphaproteobacteria</taxon>
        <taxon>Rhodospirillales</taxon>
        <taxon>Rhodospirillaceae</taxon>
        <taxon>Inquilinus</taxon>
    </lineage>
</organism>
<feature type="non-terminal residue" evidence="3">
    <location>
        <position position="144"/>
    </location>
</feature>
<dbReference type="PANTHER" id="PTHR30273:SF2">
    <property type="entry name" value="PROTEIN FECR"/>
    <property type="match status" value="1"/>
</dbReference>
<dbReference type="PANTHER" id="PTHR30273">
    <property type="entry name" value="PERIPLASMIC SIGNAL SENSOR AND SIGMA FACTOR ACTIVATOR FECR-RELATED"/>
    <property type="match status" value="1"/>
</dbReference>
<dbReference type="AlphaFoldDB" id="A0A0A0CVR6"/>